<dbReference type="AlphaFoldDB" id="A0A0T6BGV0"/>
<reference evidence="2 3" key="1">
    <citation type="submission" date="2015-09" db="EMBL/GenBank/DDBJ databases">
        <title>Draft genome of the scarab beetle Oryctes borbonicus.</title>
        <authorList>
            <person name="Meyer J.M."/>
            <person name="Markov G.V."/>
            <person name="Baskaran P."/>
            <person name="Herrmann M."/>
            <person name="Sommer R.J."/>
            <person name="Roedelsperger C."/>
        </authorList>
    </citation>
    <scope>NUCLEOTIDE SEQUENCE [LARGE SCALE GENOMIC DNA]</scope>
    <source>
        <strain evidence="2">OB123</strain>
        <tissue evidence="2">Whole animal</tissue>
    </source>
</reference>
<protein>
    <recommendedName>
        <fullName evidence="4">Protein TsetseEP domain-containing protein</fullName>
    </recommendedName>
</protein>
<accession>A0A0T6BGV0</accession>
<dbReference type="Proteomes" id="UP000051574">
    <property type="component" value="Unassembled WGS sequence"/>
</dbReference>
<proteinExistence type="predicted"/>
<organism evidence="2 3">
    <name type="scientific">Oryctes borbonicus</name>
    <dbReference type="NCBI Taxonomy" id="1629725"/>
    <lineage>
        <taxon>Eukaryota</taxon>
        <taxon>Metazoa</taxon>
        <taxon>Ecdysozoa</taxon>
        <taxon>Arthropoda</taxon>
        <taxon>Hexapoda</taxon>
        <taxon>Insecta</taxon>
        <taxon>Pterygota</taxon>
        <taxon>Neoptera</taxon>
        <taxon>Endopterygota</taxon>
        <taxon>Coleoptera</taxon>
        <taxon>Polyphaga</taxon>
        <taxon>Scarabaeiformia</taxon>
        <taxon>Scarabaeidae</taxon>
        <taxon>Dynastinae</taxon>
        <taxon>Oryctes</taxon>
    </lineage>
</organism>
<dbReference type="EMBL" id="LJIG01000377">
    <property type="protein sequence ID" value="KRT86563.1"/>
    <property type="molecule type" value="Genomic_DNA"/>
</dbReference>
<evidence type="ECO:0000313" key="2">
    <source>
        <dbReference type="EMBL" id="KRT86563.1"/>
    </source>
</evidence>
<evidence type="ECO:0000256" key="1">
    <source>
        <dbReference type="SAM" id="Phobius"/>
    </source>
</evidence>
<keyword evidence="1" id="KW-0812">Transmembrane</keyword>
<keyword evidence="1" id="KW-1133">Transmembrane helix</keyword>
<feature type="transmembrane region" description="Helical" evidence="1">
    <location>
        <begin position="12"/>
        <end position="32"/>
    </location>
</feature>
<keyword evidence="1" id="KW-0472">Membrane</keyword>
<evidence type="ECO:0008006" key="4">
    <source>
        <dbReference type="Google" id="ProtNLM"/>
    </source>
</evidence>
<name>A0A0T6BGV0_9SCAR</name>
<keyword evidence="3" id="KW-1185">Reference proteome</keyword>
<comment type="caution">
    <text evidence="2">The sequence shown here is derived from an EMBL/GenBank/DDBJ whole genome shotgun (WGS) entry which is preliminary data.</text>
</comment>
<dbReference type="OrthoDB" id="6769268at2759"/>
<gene>
    <name evidence="2" type="ORF">AMK59_267</name>
</gene>
<sequence length="233" mass="26543">MKYRTIMLLRRRTIYVFFYIYQIALGGKPMGIPTQQEQINLLTNVQEVFDNIKMLVNDEGISTVSFVSEDAEKIIRRNQDHLKLAEEIAIIKLSNLENQNCTHQKKTTIKKNTEECLLLLKSCGSTITNEIKDTSSKVTNITSFAMEDGQSFLDSLRNCASISKLQLIQCYRNIISEKVTPLKELLLEAIRSHKSGNLESTLIRSTASDCVDDILRMYKEKVSYLLTEATSCT</sequence>
<evidence type="ECO:0000313" key="3">
    <source>
        <dbReference type="Proteomes" id="UP000051574"/>
    </source>
</evidence>